<proteinExistence type="predicted"/>
<evidence type="ECO:0000313" key="2">
    <source>
        <dbReference type="Proteomes" id="UP000242791"/>
    </source>
</evidence>
<dbReference type="OrthoDB" id="5377623at2759"/>
<dbReference type="EMBL" id="LGTZ01000176">
    <property type="protein sequence ID" value="OJD26790.1"/>
    <property type="molecule type" value="Genomic_DNA"/>
</dbReference>
<organism evidence="1 2">
    <name type="scientific">Blastomyces percursus</name>
    <dbReference type="NCBI Taxonomy" id="1658174"/>
    <lineage>
        <taxon>Eukaryota</taxon>
        <taxon>Fungi</taxon>
        <taxon>Dikarya</taxon>
        <taxon>Ascomycota</taxon>
        <taxon>Pezizomycotina</taxon>
        <taxon>Eurotiomycetes</taxon>
        <taxon>Eurotiomycetidae</taxon>
        <taxon>Onygenales</taxon>
        <taxon>Ajellomycetaceae</taxon>
        <taxon>Blastomyces</taxon>
    </lineage>
</organism>
<evidence type="ECO:0000313" key="1">
    <source>
        <dbReference type="EMBL" id="OJD26790.1"/>
    </source>
</evidence>
<comment type="caution">
    <text evidence="1">The sequence shown here is derived from an EMBL/GenBank/DDBJ whole genome shotgun (WGS) entry which is preliminary data.</text>
</comment>
<keyword evidence="2" id="KW-1185">Reference proteome</keyword>
<gene>
    <name evidence="1" type="ORF">ACJ73_01821</name>
</gene>
<dbReference type="Proteomes" id="UP000242791">
    <property type="component" value="Unassembled WGS sequence"/>
</dbReference>
<dbReference type="AlphaFoldDB" id="A0A1J9QD81"/>
<dbReference type="STRING" id="1658174.A0A1J9QD81"/>
<protein>
    <submittedName>
        <fullName evidence="1">Uncharacterized protein</fullName>
    </submittedName>
</protein>
<accession>A0A1J9QD81</accession>
<dbReference type="VEuPathDB" id="FungiDB:ACJ73_01821"/>
<name>A0A1J9QD81_9EURO</name>
<reference evidence="1 2" key="1">
    <citation type="submission" date="2015-08" db="EMBL/GenBank/DDBJ databases">
        <title>Emmonsia species relationships and genome sequence.</title>
        <authorList>
            <person name="Cuomo C.A."/>
            <person name="Schwartz I.S."/>
            <person name="Kenyon C."/>
            <person name="De Hoog G.S."/>
            <person name="Govender N.P."/>
            <person name="Botha A."/>
            <person name="Moreno L."/>
            <person name="De Vries M."/>
            <person name="Munoz J.F."/>
            <person name="Stielow J.B."/>
        </authorList>
    </citation>
    <scope>NUCLEOTIDE SEQUENCE [LARGE SCALE GENOMIC DNA]</scope>
    <source>
        <strain evidence="1 2">EI222</strain>
    </source>
</reference>
<sequence>MDNMTAVFNLHGNASMENENLLNTSRFTTLWQYLDSRLSNAFAVYLGLFSYVRDWLLVCCEYERHYPQTTRCSKQYPGALYCPRHRLVYLTSDIWNRPVLYSGALCSFTICLRVILHPPSYILYWLPGYELAERSARLLVEFCLFSGILYNEKIQALIDQIIGTKRADIKWTGAQLSGVTDEPEGVGFNIFNIYSQNASLETNDPIQLQKRFEFLLAKRENPHTTTCPAWDGEALKAGLPLPRDNRGFAGTLASRKVLMLS</sequence>